<protein>
    <submittedName>
        <fullName evidence="1">Uncharacterized protein</fullName>
    </submittedName>
</protein>
<comment type="caution">
    <text evidence="1">The sequence shown here is derived from an EMBL/GenBank/DDBJ whole genome shotgun (WGS) entry which is preliminary data.</text>
</comment>
<evidence type="ECO:0000313" key="2">
    <source>
        <dbReference type="Proteomes" id="UP000193922"/>
    </source>
</evidence>
<sequence length="170" mass="19718">MADDVRIRLSQTSQYFIQRLSHVKHLKHRTSGYLLKNPPAFPLGDVLNFYFPRLQTISLPDFTLPEMSHTYFSSFLTRLYLHINSESAERIPRIFAPSLEYLSLYYPDTSHSWHIFRGSLPGSVIFENLTVLEIYHNPEISESIEESDTYFPSISFPKAGKFAIRLASIQ</sequence>
<reference evidence="1 2" key="1">
    <citation type="submission" date="2016-07" db="EMBL/GenBank/DDBJ databases">
        <title>Pervasive Adenine N6-methylation of Active Genes in Fungi.</title>
        <authorList>
            <consortium name="DOE Joint Genome Institute"/>
            <person name="Mondo S.J."/>
            <person name="Dannebaum R.O."/>
            <person name="Kuo R.C."/>
            <person name="Labutti K."/>
            <person name="Haridas S."/>
            <person name="Kuo A."/>
            <person name="Salamov A."/>
            <person name="Ahrendt S.R."/>
            <person name="Lipzen A."/>
            <person name="Sullivan W."/>
            <person name="Andreopoulos W.B."/>
            <person name="Clum A."/>
            <person name="Lindquist E."/>
            <person name="Daum C."/>
            <person name="Ramamoorthy G.K."/>
            <person name="Gryganskyi A."/>
            <person name="Culley D."/>
            <person name="Magnuson J.K."/>
            <person name="James T.Y."/>
            <person name="O'Malley M.A."/>
            <person name="Stajich J.E."/>
            <person name="Spatafora J.W."/>
            <person name="Visel A."/>
            <person name="Grigoriev I.V."/>
        </authorList>
    </citation>
    <scope>NUCLEOTIDE SEQUENCE [LARGE SCALE GENOMIC DNA]</scope>
    <source>
        <strain evidence="1 2">ATCC 12442</strain>
    </source>
</reference>
<dbReference type="SUPFAM" id="SSF52058">
    <property type="entry name" value="L domain-like"/>
    <property type="match status" value="1"/>
</dbReference>
<evidence type="ECO:0000313" key="1">
    <source>
        <dbReference type="EMBL" id="ORX72970.1"/>
    </source>
</evidence>
<name>A0A1Y1WHD1_9FUNG</name>
<dbReference type="EMBL" id="MCFD01000002">
    <property type="protein sequence ID" value="ORX72970.1"/>
    <property type="molecule type" value="Genomic_DNA"/>
</dbReference>
<proteinExistence type="predicted"/>
<dbReference type="Proteomes" id="UP000193922">
    <property type="component" value="Unassembled WGS sequence"/>
</dbReference>
<organism evidence="1 2">
    <name type="scientific">Linderina pennispora</name>
    <dbReference type="NCBI Taxonomy" id="61395"/>
    <lineage>
        <taxon>Eukaryota</taxon>
        <taxon>Fungi</taxon>
        <taxon>Fungi incertae sedis</taxon>
        <taxon>Zoopagomycota</taxon>
        <taxon>Kickxellomycotina</taxon>
        <taxon>Kickxellomycetes</taxon>
        <taxon>Kickxellales</taxon>
        <taxon>Kickxellaceae</taxon>
        <taxon>Linderina</taxon>
    </lineage>
</organism>
<dbReference type="OrthoDB" id="5595974at2759"/>
<keyword evidence="2" id="KW-1185">Reference proteome</keyword>
<accession>A0A1Y1WHD1</accession>
<dbReference type="RefSeq" id="XP_040746310.1">
    <property type="nucleotide sequence ID" value="XM_040892166.1"/>
</dbReference>
<gene>
    <name evidence="1" type="ORF">DL89DRAFT_85725</name>
</gene>
<dbReference type="AlphaFoldDB" id="A0A1Y1WHD1"/>
<dbReference type="GeneID" id="63808814"/>